<dbReference type="PROSITE" id="PS50222">
    <property type="entry name" value="EF_HAND_2"/>
    <property type="match status" value="2"/>
</dbReference>
<dbReference type="Gene3D" id="1.20.120.350">
    <property type="entry name" value="Voltage-gated potassium channels. Chain C"/>
    <property type="match status" value="1"/>
</dbReference>
<evidence type="ECO:0000256" key="1">
    <source>
        <dbReference type="ARBA" id="ARBA00004141"/>
    </source>
</evidence>
<keyword evidence="13" id="KW-0407">Ion channel</keyword>
<evidence type="ECO:0000256" key="8">
    <source>
        <dbReference type="ARBA" id="ARBA00022882"/>
    </source>
</evidence>
<dbReference type="Gene3D" id="1.10.287.70">
    <property type="match status" value="1"/>
</dbReference>
<evidence type="ECO:0000256" key="6">
    <source>
        <dbReference type="ARBA" id="ARBA00022692"/>
    </source>
</evidence>
<keyword evidence="12" id="KW-0325">Glycoprotein</keyword>
<organism evidence="17">
    <name type="scientific">Noctiluca scintillans</name>
    <name type="common">Sea sparkle</name>
    <name type="synonym">Red tide dinoflagellate</name>
    <dbReference type="NCBI Taxonomy" id="2966"/>
    <lineage>
        <taxon>Eukaryota</taxon>
        <taxon>Sar</taxon>
        <taxon>Alveolata</taxon>
        <taxon>Dinophyceae</taxon>
        <taxon>Noctilucales</taxon>
        <taxon>Noctilucaceae</taxon>
        <taxon>Noctiluca</taxon>
    </lineage>
</organism>
<comment type="subcellular location">
    <subcellularLocation>
        <location evidence="1">Membrane</location>
        <topology evidence="1">Multi-pass membrane protein</topology>
    </subcellularLocation>
</comment>
<proteinExistence type="predicted"/>
<dbReference type="InterPro" id="IPR005821">
    <property type="entry name" value="Ion_trans_dom"/>
</dbReference>
<dbReference type="InterPro" id="IPR011992">
    <property type="entry name" value="EF-hand-dom_pair"/>
</dbReference>
<dbReference type="InterPro" id="IPR027359">
    <property type="entry name" value="Volt_channel_dom_sf"/>
</dbReference>
<keyword evidence="10" id="KW-0406">Ion transport</keyword>
<dbReference type="GO" id="GO:0008331">
    <property type="term" value="F:high voltage-gated calcium channel activity"/>
    <property type="evidence" value="ECO:0007669"/>
    <property type="project" value="TreeGrafter"/>
</dbReference>
<dbReference type="InterPro" id="IPR018247">
    <property type="entry name" value="EF_Hand_1_Ca_BS"/>
</dbReference>
<dbReference type="PANTHER" id="PTHR45628">
    <property type="entry name" value="VOLTAGE-DEPENDENT CALCIUM CHANNEL TYPE A SUBUNIT ALPHA-1"/>
    <property type="match status" value="1"/>
</dbReference>
<dbReference type="InterPro" id="IPR050599">
    <property type="entry name" value="VDCC_alpha-1_subunit"/>
</dbReference>
<gene>
    <name evidence="17" type="ORF">NSCI0253_LOCUS3780</name>
</gene>
<evidence type="ECO:0000256" key="13">
    <source>
        <dbReference type="ARBA" id="ARBA00023303"/>
    </source>
</evidence>
<keyword evidence="8" id="KW-0851">Voltage-gated channel</keyword>
<feature type="transmembrane region" description="Helical" evidence="15">
    <location>
        <begin position="469"/>
        <end position="492"/>
    </location>
</feature>
<accession>A0A7S0ZQS5</accession>
<feature type="transmembrane region" description="Helical" evidence="15">
    <location>
        <begin position="504"/>
        <end position="529"/>
    </location>
</feature>
<dbReference type="GO" id="GO:0005891">
    <property type="term" value="C:voltage-gated calcium channel complex"/>
    <property type="evidence" value="ECO:0007669"/>
    <property type="project" value="TreeGrafter"/>
</dbReference>
<evidence type="ECO:0000256" key="4">
    <source>
        <dbReference type="ARBA" id="ARBA00022568"/>
    </source>
</evidence>
<feature type="transmembrane region" description="Helical" evidence="15">
    <location>
        <begin position="324"/>
        <end position="343"/>
    </location>
</feature>
<keyword evidence="3" id="KW-0597">Phosphoprotein</keyword>
<evidence type="ECO:0000256" key="9">
    <source>
        <dbReference type="ARBA" id="ARBA00022989"/>
    </source>
</evidence>
<dbReference type="GO" id="GO:0098703">
    <property type="term" value="P:calcium ion import across plasma membrane"/>
    <property type="evidence" value="ECO:0007669"/>
    <property type="project" value="TreeGrafter"/>
</dbReference>
<evidence type="ECO:0000256" key="15">
    <source>
        <dbReference type="SAM" id="Phobius"/>
    </source>
</evidence>
<reference evidence="17" key="1">
    <citation type="submission" date="2021-01" db="EMBL/GenBank/DDBJ databases">
        <authorList>
            <person name="Corre E."/>
            <person name="Pelletier E."/>
            <person name="Niang G."/>
            <person name="Scheremetjew M."/>
            <person name="Finn R."/>
            <person name="Kale V."/>
            <person name="Holt S."/>
            <person name="Cochrane G."/>
            <person name="Meng A."/>
            <person name="Brown T."/>
            <person name="Cohen L."/>
        </authorList>
    </citation>
    <scope>NUCLEOTIDE SEQUENCE</scope>
</reference>
<evidence type="ECO:0000313" key="17">
    <source>
        <dbReference type="EMBL" id="CAD8829434.1"/>
    </source>
</evidence>
<keyword evidence="4" id="KW-0109">Calcium transport</keyword>
<feature type="domain" description="EF-hand" evidence="16">
    <location>
        <begin position="553"/>
        <end position="588"/>
    </location>
</feature>
<dbReference type="PANTHER" id="PTHR45628:SF7">
    <property type="entry name" value="VOLTAGE-DEPENDENT CALCIUM CHANNEL TYPE A SUBUNIT ALPHA-1"/>
    <property type="match status" value="1"/>
</dbReference>
<keyword evidence="9 15" id="KW-1133">Transmembrane helix</keyword>
<sequence>MENDSGGSSLVIHGMPIHGRESTDPADGSRYTAKSPTEHKHLSPTLVMLGEGTDDSEETELIQYLTNEEDLFSPFVFISEDVFGETRKARVETDAIPGSVDEHMQELRLHRRRVEQLLARQLELLRSCSARVDYGVSSCGTADSDREVSPDLDSDKPWRPTGVAFLVPEQAGSVGMLTPSALRTNRQEEEMEGWRFASALMNNQFADVDEEERLGLSRTKSERRLQFANYRSNSMRQVHPAMRHSRQLAGNVNSMFTNMSTQRCTSAQRERMTQIVNNRTFTLTITCIILLNAAFTGYVVDFEMRGALITHDNSDDGLGHETPLWQEVVEIFFVVVFGLELFMRMFADGLKFFNGKDVTWNLMDVILVATSLVEVGLPDAGINLTYLRVERLLKMTRAFRILKVVRHLVIFRQLRILLLASLNCLIFMFWAMVVLLVVIFLFAILFLMGISSYVSDSSMGDTTVESFRVFFHSLPMAMLTLWMSCSGGVDWWDVEILLLKMPWPWCVLFAFFQGLMLLGMLNIVTGFVVQDAIEAMNADKELQASLKDERTDRLVQRLTGLFHRMDSQGSGVVRREDFIKFMRDRDAQGLMAELDINVSDFVMLFDILDVDENGDVEIDEFVMGAMQLKVHADLLNMALLMHKNNRLLQKSFKMIHAVGKSVCVLGDQMERTASASAEPVRRRSSSPSVQSISSVLD</sequence>
<keyword evidence="7" id="KW-0106">Calcium</keyword>
<evidence type="ECO:0000256" key="12">
    <source>
        <dbReference type="ARBA" id="ARBA00023180"/>
    </source>
</evidence>
<evidence type="ECO:0000256" key="7">
    <source>
        <dbReference type="ARBA" id="ARBA00022837"/>
    </source>
</evidence>
<dbReference type="InterPro" id="IPR002048">
    <property type="entry name" value="EF_hand_dom"/>
</dbReference>
<dbReference type="GO" id="GO:0005509">
    <property type="term" value="F:calcium ion binding"/>
    <property type="evidence" value="ECO:0007669"/>
    <property type="project" value="InterPro"/>
</dbReference>
<dbReference type="PROSITE" id="PS00018">
    <property type="entry name" value="EF_HAND_1"/>
    <property type="match status" value="1"/>
</dbReference>
<evidence type="ECO:0000259" key="16">
    <source>
        <dbReference type="PROSITE" id="PS50222"/>
    </source>
</evidence>
<feature type="region of interest" description="Disordered" evidence="14">
    <location>
        <begin position="674"/>
        <end position="697"/>
    </location>
</feature>
<dbReference type="EMBL" id="HBFQ01005347">
    <property type="protein sequence ID" value="CAD8829434.1"/>
    <property type="molecule type" value="Transcribed_RNA"/>
</dbReference>
<dbReference type="SUPFAM" id="SSF47473">
    <property type="entry name" value="EF-hand"/>
    <property type="match status" value="1"/>
</dbReference>
<keyword evidence="11 15" id="KW-0472">Membrane</keyword>
<evidence type="ECO:0000256" key="11">
    <source>
        <dbReference type="ARBA" id="ARBA00023136"/>
    </source>
</evidence>
<dbReference type="AlphaFoldDB" id="A0A7S0ZQS5"/>
<evidence type="ECO:0000256" key="5">
    <source>
        <dbReference type="ARBA" id="ARBA00022673"/>
    </source>
</evidence>
<protein>
    <recommendedName>
        <fullName evidence="16">EF-hand domain-containing protein</fullName>
    </recommendedName>
</protein>
<dbReference type="Gene3D" id="1.10.238.10">
    <property type="entry name" value="EF-hand"/>
    <property type="match status" value="1"/>
</dbReference>
<keyword evidence="6 15" id="KW-0812">Transmembrane</keyword>
<dbReference type="SUPFAM" id="SSF81324">
    <property type="entry name" value="Voltage-gated potassium channels"/>
    <property type="match status" value="1"/>
</dbReference>
<dbReference type="Pfam" id="PF00520">
    <property type="entry name" value="Ion_trans"/>
    <property type="match status" value="1"/>
</dbReference>
<evidence type="ECO:0000256" key="3">
    <source>
        <dbReference type="ARBA" id="ARBA00022553"/>
    </source>
</evidence>
<feature type="domain" description="EF-hand" evidence="16">
    <location>
        <begin position="596"/>
        <end position="631"/>
    </location>
</feature>
<feature type="compositionally biased region" description="Low complexity" evidence="14">
    <location>
        <begin position="685"/>
        <end position="697"/>
    </location>
</feature>
<feature type="transmembrane region" description="Helical" evidence="15">
    <location>
        <begin position="281"/>
        <end position="300"/>
    </location>
</feature>
<feature type="region of interest" description="Disordered" evidence="14">
    <location>
        <begin position="1"/>
        <end position="40"/>
    </location>
</feature>
<evidence type="ECO:0000256" key="2">
    <source>
        <dbReference type="ARBA" id="ARBA00022448"/>
    </source>
</evidence>
<name>A0A7S0ZQS5_NOCSC</name>
<feature type="transmembrane region" description="Helical" evidence="15">
    <location>
        <begin position="416"/>
        <end position="449"/>
    </location>
</feature>
<keyword evidence="2" id="KW-0813">Transport</keyword>
<evidence type="ECO:0000256" key="10">
    <source>
        <dbReference type="ARBA" id="ARBA00023065"/>
    </source>
</evidence>
<evidence type="ECO:0000256" key="14">
    <source>
        <dbReference type="SAM" id="MobiDB-lite"/>
    </source>
</evidence>
<keyword evidence="5" id="KW-0107">Calcium channel</keyword>